<dbReference type="STRING" id="357750.A0A2S6C2F7"/>
<dbReference type="AlphaFoldDB" id="A0A2S6C2F7"/>
<dbReference type="OrthoDB" id="4757738at2759"/>
<accession>A0A2S6C2F7</accession>
<evidence type="ECO:0000313" key="2">
    <source>
        <dbReference type="Proteomes" id="UP000237631"/>
    </source>
</evidence>
<organism evidence="1 2">
    <name type="scientific">Cercospora berteroae</name>
    <dbReference type="NCBI Taxonomy" id="357750"/>
    <lineage>
        <taxon>Eukaryota</taxon>
        <taxon>Fungi</taxon>
        <taxon>Dikarya</taxon>
        <taxon>Ascomycota</taxon>
        <taxon>Pezizomycotina</taxon>
        <taxon>Dothideomycetes</taxon>
        <taxon>Dothideomycetidae</taxon>
        <taxon>Mycosphaerellales</taxon>
        <taxon>Mycosphaerellaceae</taxon>
        <taxon>Cercospora</taxon>
    </lineage>
</organism>
<proteinExistence type="predicted"/>
<comment type="caution">
    <text evidence="1">The sequence shown here is derived from an EMBL/GenBank/DDBJ whole genome shotgun (WGS) entry which is preliminary data.</text>
</comment>
<reference evidence="2" key="1">
    <citation type="journal article" date="2017" name="bioRxiv">
        <title>Conservation of a gene cluster reveals novel cercosporin biosynthetic mechanisms and extends production to the genus Colletotrichum.</title>
        <authorList>
            <person name="de Jonge R."/>
            <person name="Ebert M.K."/>
            <person name="Huitt-Roehl C.R."/>
            <person name="Pal P."/>
            <person name="Suttle J.C."/>
            <person name="Spanner R.E."/>
            <person name="Neubauer J.D."/>
            <person name="Jurick W.M.II."/>
            <person name="Stott K.A."/>
            <person name="Secor G.A."/>
            <person name="Thomma B.P.H.J."/>
            <person name="Van de Peer Y."/>
            <person name="Townsend C.A."/>
            <person name="Bolton M.D."/>
        </authorList>
    </citation>
    <scope>NUCLEOTIDE SEQUENCE [LARGE SCALE GENOMIC DNA]</scope>
    <source>
        <strain evidence="2">CBS538.71</strain>
    </source>
</reference>
<dbReference type="EMBL" id="PNEN01000574">
    <property type="protein sequence ID" value="PPJ53909.1"/>
    <property type="molecule type" value="Genomic_DNA"/>
</dbReference>
<protein>
    <submittedName>
        <fullName evidence="1">Uncharacterized protein</fullName>
    </submittedName>
</protein>
<dbReference type="Proteomes" id="UP000237631">
    <property type="component" value="Unassembled WGS sequence"/>
</dbReference>
<evidence type="ECO:0000313" key="1">
    <source>
        <dbReference type="EMBL" id="PPJ53909.1"/>
    </source>
</evidence>
<name>A0A2S6C2F7_9PEZI</name>
<sequence length="239" mass="25721">MGAAISNVIKSIDSTNDSGQQAIESLSAVRALGESRDDVAWDKATTLGAGGHAPILKKLMRSQSIVTDASSSNDQIASGIKRVTGNTVKGQILDGLTDIIANALSTVLNDSAQVSSKHIYALIATSSGSLLRVDIDIHSYNLRSKRLQQYAENVVTFTSIISSIDTTSLTLTDLKSVVSTSYSSSPEERQKAIFEMVKSAWENDLKVNGGQDLDDEERDRFRALIRPSEYEKHASSPTA</sequence>
<gene>
    <name evidence="1" type="ORF">CBER1_04638</name>
</gene>
<keyword evidence="2" id="KW-1185">Reference proteome</keyword>